<dbReference type="Proteomes" id="UP001163603">
    <property type="component" value="Chromosome 7"/>
</dbReference>
<comment type="caution">
    <text evidence="1">The sequence shown here is derived from an EMBL/GenBank/DDBJ whole genome shotgun (WGS) entry which is preliminary data.</text>
</comment>
<proteinExistence type="predicted"/>
<dbReference type="EMBL" id="CM047742">
    <property type="protein sequence ID" value="KAJ0034511.1"/>
    <property type="molecule type" value="Genomic_DNA"/>
</dbReference>
<reference evidence="2" key="1">
    <citation type="journal article" date="2023" name="G3 (Bethesda)">
        <title>Genome assembly and association tests identify interacting loci associated with vigor, precocity, and sex in interspecific pistachio rootstocks.</title>
        <authorList>
            <person name="Palmer W."/>
            <person name="Jacygrad E."/>
            <person name="Sagayaradj S."/>
            <person name="Cavanaugh K."/>
            <person name="Han R."/>
            <person name="Bertier L."/>
            <person name="Beede B."/>
            <person name="Kafkas S."/>
            <person name="Golino D."/>
            <person name="Preece J."/>
            <person name="Michelmore R."/>
        </authorList>
    </citation>
    <scope>NUCLEOTIDE SEQUENCE [LARGE SCALE GENOMIC DNA]</scope>
</reference>
<accession>A0ACC0YE87</accession>
<protein>
    <submittedName>
        <fullName evidence="1">Uncharacterized protein</fullName>
    </submittedName>
</protein>
<sequence>MLTGVYSLSCLHDSSFTPTVTSIPASLSLSNPFESTIGFGSTIPTTTLFHFSFNHNFSTWWSSSIVITRFQAHICCSILSQVPSISQSKYLQVSPPDSNSSATVSYTDHAD</sequence>
<organism evidence="1 2">
    <name type="scientific">Pistacia integerrima</name>
    <dbReference type="NCBI Taxonomy" id="434235"/>
    <lineage>
        <taxon>Eukaryota</taxon>
        <taxon>Viridiplantae</taxon>
        <taxon>Streptophyta</taxon>
        <taxon>Embryophyta</taxon>
        <taxon>Tracheophyta</taxon>
        <taxon>Spermatophyta</taxon>
        <taxon>Magnoliopsida</taxon>
        <taxon>eudicotyledons</taxon>
        <taxon>Gunneridae</taxon>
        <taxon>Pentapetalae</taxon>
        <taxon>rosids</taxon>
        <taxon>malvids</taxon>
        <taxon>Sapindales</taxon>
        <taxon>Anacardiaceae</taxon>
        <taxon>Pistacia</taxon>
    </lineage>
</organism>
<evidence type="ECO:0000313" key="1">
    <source>
        <dbReference type="EMBL" id="KAJ0034511.1"/>
    </source>
</evidence>
<name>A0ACC0YE87_9ROSI</name>
<keyword evidence="2" id="KW-1185">Reference proteome</keyword>
<gene>
    <name evidence="1" type="ORF">Pint_24389</name>
</gene>
<evidence type="ECO:0000313" key="2">
    <source>
        <dbReference type="Proteomes" id="UP001163603"/>
    </source>
</evidence>